<dbReference type="Gene3D" id="1.10.10.10">
    <property type="entry name" value="Winged helix-like DNA-binding domain superfamily/Winged helix DNA-binding domain"/>
    <property type="match status" value="1"/>
</dbReference>
<gene>
    <name evidence="5" type="ordered locus">MLP_24900</name>
</gene>
<dbReference type="Proteomes" id="UP000007947">
    <property type="component" value="Chromosome"/>
</dbReference>
<dbReference type="STRING" id="1032480.MLP_24900"/>
<keyword evidence="6" id="KW-1185">Reference proteome</keyword>
<dbReference type="SUPFAM" id="SSF46785">
    <property type="entry name" value="Winged helix' DNA-binding domain"/>
    <property type="match status" value="1"/>
</dbReference>
<dbReference type="HOGENOM" id="CLU_111585_0_0_11"/>
<accession>F5XFU7</accession>
<dbReference type="EMBL" id="AP012204">
    <property type="protein sequence ID" value="BAK35504.1"/>
    <property type="molecule type" value="Genomic_DNA"/>
</dbReference>
<dbReference type="PANTHER" id="PTHR33204">
    <property type="entry name" value="TRANSCRIPTIONAL REGULATOR, MARR FAMILY"/>
    <property type="match status" value="1"/>
</dbReference>
<keyword evidence="2" id="KW-0238">DNA-binding</keyword>
<keyword evidence="3" id="KW-0804">Transcription</keyword>
<evidence type="ECO:0000313" key="5">
    <source>
        <dbReference type="EMBL" id="BAK35504.1"/>
    </source>
</evidence>
<dbReference type="KEGG" id="mph:MLP_24900"/>
<dbReference type="InterPro" id="IPR036388">
    <property type="entry name" value="WH-like_DNA-bd_sf"/>
</dbReference>
<reference evidence="5 6" key="1">
    <citation type="submission" date="2011-05" db="EMBL/GenBank/DDBJ databases">
        <title>Whole genome sequence of Microlunatus phosphovorus NM-1.</title>
        <authorList>
            <person name="Hosoyama A."/>
            <person name="Sasaki K."/>
            <person name="Harada T."/>
            <person name="Igarashi R."/>
            <person name="Kawakoshi A."/>
            <person name="Sasagawa M."/>
            <person name="Fukada J."/>
            <person name="Nakamura S."/>
            <person name="Katano Y."/>
            <person name="Hanada S."/>
            <person name="Kamagata Y."/>
            <person name="Nakamura N."/>
            <person name="Yamazaki S."/>
            <person name="Fujita N."/>
        </authorList>
    </citation>
    <scope>NUCLEOTIDE SEQUENCE [LARGE SCALE GENOMIC DNA]</scope>
    <source>
        <strain evidence="6">ATCC 700054 / DSM 10555 / JCM 9379 / NBRC 101784 / NCIMB 13414 / VKM Ac-1990 / NM-1</strain>
    </source>
</reference>
<evidence type="ECO:0000256" key="1">
    <source>
        <dbReference type="ARBA" id="ARBA00023015"/>
    </source>
</evidence>
<dbReference type="InterPro" id="IPR002577">
    <property type="entry name" value="HTH_HxlR"/>
</dbReference>
<dbReference type="AlphaFoldDB" id="F5XFU7"/>
<name>F5XFU7_MICPN</name>
<proteinExistence type="predicted"/>
<evidence type="ECO:0000313" key="6">
    <source>
        <dbReference type="Proteomes" id="UP000007947"/>
    </source>
</evidence>
<dbReference type="RefSeq" id="WP_013863374.1">
    <property type="nucleotide sequence ID" value="NC_015635.1"/>
</dbReference>
<dbReference type="OrthoDB" id="9792527at2"/>
<keyword evidence="1" id="KW-0805">Transcription regulation</keyword>
<feature type="domain" description="HTH hxlR-type" evidence="4">
    <location>
        <begin position="12"/>
        <end position="110"/>
    </location>
</feature>
<dbReference type="InterPro" id="IPR036390">
    <property type="entry name" value="WH_DNA-bd_sf"/>
</dbReference>
<dbReference type="Pfam" id="PF01638">
    <property type="entry name" value="HxlR"/>
    <property type="match status" value="1"/>
</dbReference>
<protein>
    <submittedName>
        <fullName evidence="5">Putative HxlR family transcriptional regulator</fullName>
    </submittedName>
</protein>
<dbReference type="PROSITE" id="PS51118">
    <property type="entry name" value="HTH_HXLR"/>
    <property type="match status" value="1"/>
</dbReference>
<evidence type="ECO:0000259" key="4">
    <source>
        <dbReference type="PROSITE" id="PS51118"/>
    </source>
</evidence>
<evidence type="ECO:0000256" key="2">
    <source>
        <dbReference type="ARBA" id="ARBA00023125"/>
    </source>
</evidence>
<sequence length="165" mass="18686">MPLRSDWSAENCPIARSLEILGDPWTMLVLRQALSGVRRFEQFRDQLGIADNVLSKRLNNLVDAGLLRRVPYQDSGRTRQEYVLTEAGADTFPVVIALAQWGERHRPHPDPGVRMDIIHRSCGQQTTTTDYCSHCGERLTIDTTTWRKSWREPQDLELVGAGAGE</sequence>
<dbReference type="PANTHER" id="PTHR33204:SF18">
    <property type="entry name" value="TRANSCRIPTIONAL REGULATORY PROTEIN"/>
    <property type="match status" value="1"/>
</dbReference>
<organism evidence="5 6">
    <name type="scientific">Microlunatus phosphovorus (strain ATCC 700054 / DSM 10555 / JCM 9379 / NBRC 101784 / NCIMB 13414 / VKM Ac-1990 / NM-1)</name>
    <dbReference type="NCBI Taxonomy" id="1032480"/>
    <lineage>
        <taxon>Bacteria</taxon>
        <taxon>Bacillati</taxon>
        <taxon>Actinomycetota</taxon>
        <taxon>Actinomycetes</taxon>
        <taxon>Propionibacteriales</taxon>
        <taxon>Propionibacteriaceae</taxon>
        <taxon>Microlunatus</taxon>
    </lineage>
</organism>
<evidence type="ECO:0000256" key="3">
    <source>
        <dbReference type="ARBA" id="ARBA00023163"/>
    </source>
</evidence>
<dbReference type="eggNOG" id="COG1733">
    <property type="taxonomic scope" value="Bacteria"/>
</dbReference>
<dbReference type="GO" id="GO:0003677">
    <property type="term" value="F:DNA binding"/>
    <property type="evidence" value="ECO:0007669"/>
    <property type="project" value="UniProtKB-KW"/>
</dbReference>